<feature type="domain" description="Antitoxin Xre-like helix-turn-helix" evidence="2">
    <location>
        <begin position="19"/>
        <end position="80"/>
    </location>
</feature>
<protein>
    <submittedName>
        <fullName evidence="3">Uncharacterized protein</fullName>
    </submittedName>
</protein>
<name>A0A271IUF1_9BACT</name>
<evidence type="ECO:0000313" key="4">
    <source>
        <dbReference type="Proteomes" id="UP000216339"/>
    </source>
</evidence>
<evidence type="ECO:0000259" key="1">
    <source>
        <dbReference type="Pfam" id="PF09722"/>
    </source>
</evidence>
<feature type="domain" description="Antitoxin Xre/MbcA/ParS-like toxin-binding" evidence="1">
    <location>
        <begin position="99"/>
        <end position="141"/>
    </location>
</feature>
<accession>A0A271IUF1</accession>
<dbReference type="NCBIfam" id="TIGR02293">
    <property type="entry name" value="TAS_TIGR02293"/>
    <property type="match status" value="1"/>
</dbReference>
<dbReference type="Pfam" id="PF20432">
    <property type="entry name" value="Xre-like-HTH"/>
    <property type="match status" value="1"/>
</dbReference>
<organism evidence="3 4">
    <name type="scientific">Rubrivirga marina</name>
    <dbReference type="NCBI Taxonomy" id="1196024"/>
    <lineage>
        <taxon>Bacteria</taxon>
        <taxon>Pseudomonadati</taxon>
        <taxon>Rhodothermota</taxon>
        <taxon>Rhodothermia</taxon>
        <taxon>Rhodothermales</taxon>
        <taxon>Rubricoccaceae</taxon>
        <taxon>Rubrivirga</taxon>
    </lineage>
</organism>
<dbReference type="InterPro" id="IPR046847">
    <property type="entry name" value="Xre-like_HTH"/>
</dbReference>
<dbReference type="GO" id="GO:0003677">
    <property type="term" value="F:DNA binding"/>
    <property type="evidence" value="ECO:0007669"/>
    <property type="project" value="InterPro"/>
</dbReference>
<dbReference type="InterPro" id="IPR011979">
    <property type="entry name" value="Antitox_Xre"/>
</dbReference>
<evidence type="ECO:0000259" key="2">
    <source>
        <dbReference type="Pfam" id="PF20432"/>
    </source>
</evidence>
<sequence length="144" mass="15693">MSTTPLGWSLGLRAATSADAIARVERGFPPTAADRLADRLALSPAELARAAGASPRTLARRRQAGRLAPEESDRLYRLARLFEKAVETFDADGEREAAEDDARRWFHLPQWALGGSTPLAYAHTEPGAREVEALLHRIDHGVLA</sequence>
<dbReference type="InterPro" id="IPR024467">
    <property type="entry name" value="Xre/MbcA/ParS-like_toxin-bd"/>
</dbReference>
<gene>
    <name evidence="3" type="ORF">BSZ37_20475</name>
</gene>
<keyword evidence="4" id="KW-1185">Reference proteome</keyword>
<dbReference type="EMBL" id="MQWD01000005">
    <property type="protein sequence ID" value="PAP74558.1"/>
    <property type="molecule type" value="Genomic_DNA"/>
</dbReference>
<dbReference type="Proteomes" id="UP000216339">
    <property type="component" value="Unassembled WGS sequence"/>
</dbReference>
<proteinExistence type="predicted"/>
<evidence type="ECO:0000313" key="3">
    <source>
        <dbReference type="EMBL" id="PAP74558.1"/>
    </source>
</evidence>
<dbReference type="AlphaFoldDB" id="A0A271IUF1"/>
<dbReference type="Pfam" id="PF09722">
    <property type="entry name" value="Xre_MbcA_ParS_C"/>
    <property type="match status" value="1"/>
</dbReference>
<dbReference type="OrthoDB" id="5770459at2"/>
<dbReference type="RefSeq" id="WP_095512524.1">
    <property type="nucleotide sequence ID" value="NZ_MQWD01000005.1"/>
</dbReference>
<reference evidence="3 4" key="1">
    <citation type="submission" date="2016-11" db="EMBL/GenBank/DDBJ databases">
        <title>Study of marine rhodopsin-containing bacteria.</title>
        <authorList>
            <person name="Yoshizawa S."/>
            <person name="Kumagai Y."/>
            <person name="Kogure K."/>
        </authorList>
    </citation>
    <scope>NUCLEOTIDE SEQUENCE [LARGE SCALE GENOMIC DNA]</scope>
    <source>
        <strain evidence="3 4">SAORIC-28</strain>
    </source>
</reference>
<comment type="caution">
    <text evidence="3">The sequence shown here is derived from an EMBL/GenBank/DDBJ whole genome shotgun (WGS) entry which is preliminary data.</text>
</comment>